<dbReference type="Proteomes" id="UP000602745">
    <property type="component" value="Unassembled WGS sequence"/>
</dbReference>
<sequence length="62" mass="5795">MMVLAIATMDPGTGIGGTAHRRVITTAGGTARGIASVFGCASSMATAGGCARNAAAIAAGNG</sequence>
<protein>
    <submittedName>
        <fullName evidence="1">Uncharacterized protein</fullName>
    </submittedName>
</protein>
<name>A0A8J2YFX7_9RHOB</name>
<proteinExistence type="predicted"/>
<organism evidence="1 2">
    <name type="scientific">Agaricicola taiwanensis</name>
    <dbReference type="NCBI Taxonomy" id="591372"/>
    <lineage>
        <taxon>Bacteria</taxon>
        <taxon>Pseudomonadati</taxon>
        <taxon>Pseudomonadota</taxon>
        <taxon>Alphaproteobacteria</taxon>
        <taxon>Rhodobacterales</taxon>
        <taxon>Paracoccaceae</taxon>
        <taxon>Agaricicola</taxon>
    </lineage>
</organism>
<gene>
    <name evidence="1" type="ORF">GCM10007276_11150</name>
</gene>
<accession>A0A8J2YFX7</accession>
<dbReference type="EMBL" id="BMCP01000001">
    <property type="protein sequence ID" value="GGE35423.1"/>
    <property type="molecule type" value="Genomic_DNA"/>
</dbReference>
<keyword evidence="2" id="KW-1185">Reference proteome</keyword>
<evidence type="ECO:0000313" key="2">
    <source>
        <dbReference type="Proteomes" id="UP000602745"/>
    </source>
</evidence>
<comment type="caution">
    <text evidence="1">The sequence shown here is derived from an EMBL/GenBank/DDBJ whole genome shotgun (WGS) entry which is preliminary data.</text>
</comment>
<reference evidence="1" key="1">
    <citation type="journal article" date="2014" name="Int. J. Syst. Evol. Microbiol.">
        <title>Complete genome sequence of Corynebacterium casei LMG S-19264T (=DSM 44701T), isolated from a smear-ripened cheese.</title>
        <authorList>
            <consortium name="US DOE Joint Genome Institute (JGI-PGF)"/>
            <person name="Walter F."/>
            <person name="Albersmeier A."/>
            <person name="Kalinowski J."/>
            <person name="Ruckert C."/>
        </authorList>
    </citation>
    <scope>NUCLEOTIDE SEQUENCE</scope>
    <source>
        <strain evidence="1">CCM 7684</strain>
    </source>
</reference>
<reference evidence="1" key="2">
    <citation type="submission" date="2020-09" db="EMBL/GenBank/DDBJ databases">
        <authorList>
            <person name="Sun Q."/>
            <person name="Sedlacek I."/>
        </authorList>
    </citation>
    <scope>NUCLEOTIDE SEQUENCE</scope>
    <source>
        <strain evidence="1">CCM 7684</strain>
    </source>
</reference>
<dbReference type="AlphaFoldDB" id="A0A8J2YFX7"/>
<evidence type="ECO:0000313" key="1">
    <source>
        <dbReference type="EMBL" id="GGE35423.1"/>
    </source>
</evidence>